<evidence type="ECO:0000256" key="1">
    <source>
        <dbReference type="ARBA" id="ARBA00004123"/>
    </source>
</evidence>
<dbReference type="SMART" id="SM01281">
    <property type="entry name" value="Med12"/>
    <property type="match status" value="1"/>
</dbReference>
<evidence type="ECO:0000256" key="6">
    <source>
        <dbReference type="SAM" id="MobiDB-lite"/>
    </source>
</evidence>
<reference evidence="8" key="1">
    <citation type="submission" date="2023-02" db="EMBL/GenBank/DDBJ databases">
        <title>Mating type loci evolution in Malassezia.</title>
        <authorList>
            <person name="Coelho M.A."/>
        </authorList>
    </citation>
    <scope>NUCLEOTIDE SEQUENCE</scope>
    <source>
        <strain evidence="8">CBS 14136</strain>
    </source>
</reference>
<keyword evidence="3" id="KW-0805">Transcription regulation</keyword>
<evidence type="ECO:0000256" key="4">
    <source>
        <dbReference type="ARBA" id="ARBA00023163"/>
    </source>
</evidence>
<feature type="compositionally biased region" description="Polar residues" evidence="6">
    <location>
        <begin position="1351"/>
        <end position="1390"/>
    </location>
</feature>
<dbReference type="Proteomes" id="UP001214628">
    <property type="component" value="Chromosome 6"/>
</dbReference>
<evidence type="ECO:0000313" key="9">
    <source>
        <dbReference type="Proteomes" id="UP001214628"/>
    </source>
</evidence>
<dbReference type="GO" id="GO:0016592">
    <property type="term" value="C:mediator complex"/>
    <property type="evidence" value="ECO:0007669"/>
    <property type="project" value="InterPro"/>
</dbReference>
<name>A0AAF0FEB3_9BASI</name>
<keyword evidence="5" id="KW-0539">Nucleus</keyword>
<evidence type="ECO:0000259" key="7">
    <source>
        <dbReference type="SMART" id="SM01281"/>
    </source>
</evidence>
<feature type="region of interest" description="Disordered" evidence="6">
    <location>
        <begin position="585"/>
        <end position="624"/>
    </location>
</feature>
<comment type="similarity">
    <text evidence="2">Belongs to the Mediator complex subunit 12 family.</text>
</comment>
<dbReference type="EMBL" id="CP118380">
    <property type="protein sequence ID" value="WFD44929.1"/>
    <property type="molecule type" value="Genomic_DNA"/>
</dbReference>
<evidence type="ECO:0000256" key="2">
    <source>
        <dbReference type="ARBA" id="ARBA00010289"/>
    </source>
</evidence>
<evidence type="ECO:0000256" key="3">
    <source>
        <dbReference type="ARBA" id="ARBA00023015"/>
    </source>
</evidence>
<dbReference type="GO" id="GO:0003712">
    <property type="term" value="F:transcription coregulator activity"/>
    <property type="evidence" value="ECO:0007669"/>
    <property type="project" value="InterPro"/>
</dbReference>
<dbReference type="GO" id="GO:0006357">
    <property type="term" value="P:regulation of transcription by RNA polymerase II"/>
    <property type="evidence" value="ECO:0007669"/>
    <property type="project" value="InterPro"/>
</dbReference>
<keyword evidence="9" id="KW-1185">Reference proteome</keyword>
<sequence length="1585" mass="177702">MEPKVGLQARMLEVPAWRPPLHHDVPLGFPDVDEGRSVPVGVEETRSGYRVSPPFANESASVHQQIYERLARPKTMQLLNSLFDTVTSHRRNIDPKTIESWTAELPARVTLSPKKQALYFRALSDKNVPFAYPARYLPQSNNPEALLDLLVNGNGRNSVPVARACWLIQARGAWEIRENSCTHEQYTQMWTDTVVKWLDKQLDDLYCITSRLARDLKSTPPDPLVSTSKWESRWEYSMALVQAMRARDLLHSYTYLSWLTNTFSLAYGPVKLLVMQLMEEALPAIRQRASLAYRCMQTLSKDAYLASEPPCLVSVYANAFIRQMTSCPKTFPASACNACEFLSREKILSELIRLATRSERNSTVSVDAHAIHLLDTCTEEASHFFLAYFITNPAQIDVKQRIDLLLEWASSRKRNRPGRIPIAVRLLQEFQECQEGHLILSDGRRVRCPWTPISLFDTTMCWMDRVDAEYSTGFSAQNPSISLTQVARLVGALAREHLFSFTRYSQKLLARGIIRHHSEGQRIQRLSNRLHARIYRTMPIVHISDAIRSQRRNAIYGVRSSESYEETMERRALRELWTACCISTESPSSEDFTPKSSSNPSTRVSVSPAVQVDAESPSVPGDSPSLGRGNLIAVATDINNYRRDSIHLNLNSLNGIDHWNLPETPICNLTHLRNASPYVQDRVLETTLSAILDERRHVASAEQFRFLATVLLSLDAIKHLVELCLALLDRHVETQCVVSICRIVQVFAREFLMIGCRDAIIERLAPYAVNHARTHVQRRFIAPQGPTMAFAAAQAAIASLTSGPAESLPVACEPSAGSLQAAEPLVYEIISGSDLDHASEMFLNSIPFAETPYVVWHTALAIYSQADATIPSQNLLHWIGTLTGAAGAQLPIAAWIRDTYKLSATPSILADVSPCPAHSEAWCVLVINLLCQGYVNVDEVLEVLCWYMPHADPEHTFYSAWRFLSHAILGTVSNVDIVPAMRASVDAASFDMKLIRAQITWRNAWIPWLVAVSQLDTTSKMQSTSSTHTPSILDTLLDSFTPDHSWLSMQWQMYSEVLGAAAKTYDPSLVLKIVRRCDSVLVPENVSDSECVAKWLRQWTKWNQSFSLVILEWILETSTAEQRNSVVHSLASALSESSNLEVAACIQQLQRSRLSSDFSRQLAEAAMDMWLNGDKSMALVLAQLQQCIPWSSCEQALRQAQKYFHQASSSVSFSELQDALLKIDGRNCMPDASAAETGTPTSLQASIEKPSNESITCSHGETASKDAFSSPESIFCTRCDVAANCQIPQEPVAKLNLPGDVKSRHQEKIIAMPSLFEATREAHYVWYQLMIVLVSLPNFEQETDRNESDASLKSFQSGQDTATKLSETSQNASQNIRQDVRSQNTSQNTHQDVRLDFSQPSGAASLTGDRDKLLSGVLDALLQFLMRMHKETPKNGQTTDNGFLRLLEHCVIQVESAMHPTALKWWLASAPKVPNVLEHLVRYNDSTPSDPWSRLDYVREVEAPSSRDPLATALKNNAAIPLETFHTRKTRDSIQNRTGPMAPPSWLPTEFGYGDYDDLPAGDTVQTWKRQRYSKRNEKTTFSSM</sequence>
<protein>
    <submittedName>
        <fullName evidence="8">RNA polymerase II mediator complex subunit</fullName>
    </submittedName>
</protein>
<accession>A0AAF0FEB3</accession>
<feature type="compositionally biased region" description="Low complexity" evidence="6">
    <location>
        <begin position="596"/>
        <end position="608"/>
    </location>
</feature>
<feature type="region of interest" description="Disordered" evidence="6">
    <location>
        <begin position="1345"/>
        <end position="1408"/>
    </location>
</feature>
<proteinExistence type="inferred from homology"/>
<dbReference type="InterPro" id="IPR019035">
    <property type="entry name" value="Mediator_Med12"/>
</dbReference>
<gene>
    <name evidence="8" type="primary">SRB8</name>
    <name evidence="8" type="ORF">MPSI1_003603</name>
</gene>
<comment type="subcellular location">
    <subcellularLocation>
        <location evidence="1">Nucleus</location>
    </subcellularLocation>
</comment>
<evidence type="ECO:0000256" key="5">
    <source>
        <dbReference type="ARBA" id="ARBA00023242"/>
    </source>
</evidence>
<organism evidence="8 9">
    <name type="scientific">Malassezia psittaci</name>
    <dbReference type="NCBI Taxonomy" id="1821823"/>
    <lineage>
        <taxon>Eukaryota</taxon>
        <taxon>Fungi</taxon>
        <taxon>Dikarya</taxon>
        <taxon>Basidiomycota</taxon>
        <taxon>Ustilaginomycotina</taxon>
        <taxon>Malasseziomycetes</taxon>
        <taxon>Malasseziales</taxon>
        <taxon>Malasseziaceae</taxon>
        <taxon>Malassezia</taxon>
    </lineage>
</organism>
<evidence type="ECO:0000313" key="8">
    <source>
        <dbReference type="EMBL" id="WFD44929.1"/>
    </source>
</evidence>
<feature type="compositionally biased region" description="Polar residues" evidence="6">
    <location>
        <begin position="585"/>
        <end position="595"/>
    </location>
</feature>
<dbReference type="Pfam" id="PF09497">
    <property type="entry name" value="Med12"/>
    <property type="match status" value="1"/>
</dbReference>
<keyword evidence="4" id="KW-0804">Transcription</keyword>
<feature type="domain" description="Mediator complex subunit Med12" evidence="7">
    <location>
        <begin position="102"/>
        <end position="169"/>
    </location>
</feature>